<evidence type="ECO:0000313" key="2">
    <source>
        <dbReference type="Proteomes" id="UP000001548"/>
    </source>
</evidence>
<dbReference type="OMA" id="QTETLSW"/>
<evidence type="ECO:0000313" key="1">
    <source>
        <dbReference type="EMBL" id="KAE8302205.1"/>
    </source>
</evidence>
<dbReference type="EMBL" id="AACB03000004">
    <property type="protein sequence ID" value="KAE8302205.1"/>
    <property type="molecule type" value="Genomic_DNA"/>
</dbReference>
<gene>
    <name evidence="1" type="ORF">GL50803_0091463</name>
</gene>
<accession>A8BG96</accession>
<dbReference type="Proteomes" id="UP000001548">
    <property type="component" value="Unassembled WGS sequence"/>
</dbReference>
<dbReference type="HOGENOM" id="CLU_820006_0_0_1"/>
<sequence length="339" mass="37668">MDEQQEGIPEREKLINKEYKRRELQGFARMAGIRANSRNDELYEELIAWLDKRDNSSQVQTPQLTPILPQAATAPAASETPNGLGPRASTDDNEEQVKTPVIHVPPKNDEPDVPYVQFAGKVAIMVSPSLPQSRFQDHIKVSGLPVPMVSETSGVQQQTEALQQEDKPGNDSLFHVLDASSASVGTPSMQQVPPINESSVMSQTYADSAAIKTTESLQKPNFNFSGMQTETLSWQASSGNTTALGLEGHNQMSRERQFEALKDLINGEFVTIKKRIKRRFDEQIHKFQRLAQVSLITIPPHLRSISLQAILEGELPQSKQTVSESLIETLSKLKRATMQ</sequence>
<proteinExistence type="predicted"/>
<reference evidence="1 2" key="1">
    <citation type="journal article" date="2007" name="Science">
        <title>Genomic minimalism in the early diverging intestinal parasite Giardia lamblia.</title>
        <authorList>
            <person name="Morrison H.G."/>
            <person name="McArthur A.G."/>
            <person name="Gillin F.D."/>
            <person name="Aley S.B."/>
            <person name="Adam R.D."/>
            <person name="Olsen G.J."/>
            <person name="Best A.A."/>
            <person name="Cande W.Z."/>
            <person name="Chen F."/>
            <person name="Cipriano M.J."/>
            <person name="Davids B.J."/>
            <person name="Dawson S.C."/>
            <person name="Elmendorf H.G."/>
            <person name="Hehl A.B."/>
            <person name="Holder M.E."/>
            <person name="Huse S.M."/>
            <person name="Kim U.U."/>
            <person name="Lasek-Nesselquist E."/>
            <person name="Manning G."/>
            <person name="Nigam A."/>
            <person name="Nixon J.E."/>
            <person name="Palm D."/>
            <person name="Passamaneck N.E."/>
            <person name="Prabhu A."/>
            <person name="Reich C.I."/>
            <person name="Reiner D.S."/>
            <person name="Samuelson J."/>
            <person name="Svard S.G."/>
            <person name="Sogin M.L."/>
        </authorList>
    </citation>
    <scope>NUCLEOTIDE SEQUENCE [LARGE SCALE GENOMIC DNA]</scope>
    <source>
        <strain evidence="1 2">WB C6</strain>
    </source>
</reference>
<name>A8BG96_GIAIC</name>
<protein>
    <submittedName>
        <fullName evidence="1">Uncharacterized protein</fullName>
    </submittedName>
</protein>
<dbReference type="RefSeq" id="XP_001707150.1">
    <property type="nucleotide sequence ID" value="XM_001707098.1"/>
</dbReference>
<dbReference type="GeneID" id="5700045"/>
<dbReference type="VEuPathDB" id="GiardiaDB:GL50803_91463"/>
<organism evidence="1 2">
    <name type="scientific">Giardia intestinalis (strain ATCC 50803 / WB clone C6)</name>
    <name type="common">Giardia lamblia</name>
    <dbReference type="NCBI Taxonomy" id="184922"/>
    <lineage>
        <taxon>Eukaryota</taxon>
        <taxon>Metamonada</taxon>
        <taxon>Diplomonadida</taxon>
        <taxon>Hexamitidae</taxon>
        <taxon>Giardiinae</taxon>
        <taxon>Giardia</taxon>
    </lineage>
</organism>
<dbReference type="AlphaFoldDB" id="A8BG96"/>
<keyword evidence="2" id="KW-1185">Reference proteome</keyword>
<dbReference type="KEGG" id="gla:GL50803_0091463"/>
<comment type="caution">
    <text evidence="1">The sequence shown here is derived from an EMBL/GenBank/DDBJ whole genome shotgun (WGS) entry which is preliminary data.</text>
</comment>